<sequence length="79" mass="9490">MSDYRISLHREDVLLAELSVSQARYVELTRELRARFPREDGFSLNIERRREVRRILEQSPDGLRLLSVEYRHEKVPEHA</sequence>
<protein>
    <submittedName>
        <fullName evidence="1">Uncharacterized protein</fullName>
    </submittedName>
</protein>
<evidence type="ECO:0000313" key="1">
    <source>
        <dbReference type="EMBL" id="MDA8483937.1"/>
    </source>
</evidence>
<evidence type="ECO:0000313" key="2">
    <source>
        <dbReference type="Proteomes" id="UP001211689"/>
    </source>
</evidence>
<name>A0ABT4Y4Z3_METRE</name>
<gene>
    <name evidence="1" type="ORF">NNO07_12735</name>
</gene>
<dbReference type="Proteomes" id="UP001211689">
    <property type="component" value="Unassembled WGS sequence"/>
</dbReference>
<dbReference type="EMBL" id="JANEWF010000011">
    <property type="protein sequence ID" value="MDA8483937.1"/>
    <property type="molecule type" value="Genomic_DNA"/>
</dbReference>
<organism evidence="1 2">
    <name type="scientific">Metapseudomonas resinovorans</name>
    <name type="common">Pseudomonas resinovorans</name>
    <dbReference type="NCBI Taxonomy" id="53412"/>
    <lineage>
        <taxon>Bacteria</taxon>
        <taxon>Pseudomonadati</taxon>
        <taxon>Pseudomonadota</taxon>
        <taxon>Gammaproteobacteria</taxon>
        <taxon>Pseudomonadales</taxon>
        <taxon>Pseudomonadaceae</taxon>
        <taxon>Metapseudomonas</taxon>
    </lineage>
</organism>
<dbReference type="RefSeq" id="WP_271470949.1">
    <property type="nucleotide sequence ID" value="NZ_JANEWF010000011.1"/>
</dbReference>
<proteinExistence type="predicted"/>
<reference evidence="1 2" key="1">
    <citation type="submission" date="2022-07" db="EMBL/GenBank/DDBJ databases">
        <title>Genome Analysis of Selected Gammaproteobacteria from Nigerian Food snails.</title>
        <authorList>
            <person name="Okafor A.C."/>
        </authorList>
    </citation>
    <scope>NUCLEOTIDE SEQUENCE [LARGE SCALE GENOMIC DNA]</scope>
    <source>
        <strain evidence="1 2">Awg 2</strain>
    </source>
</reference>
<comment type="caution">
    <text evidence="1">The sequence shown here is derived from an EMBL/GenBank/DDBJ whole genome shotgun (WGS) entry which is preliminary data.</text>
</comment>
<accession>A0ABT4Y4Z3</accession>
<keyword evidence="2" id="KW-1185">Reference proteome</keyword>